<dbReference type="AlphaFoldDB" id="A0A0L0P0A1"/>
<protein>
    <submittedName>
        <fullName evidence="1">Uncharacterized protein</fullName>
    </submittedName>
</protein>
<evidence type="ECO:0000313" key="1">
    <source>
        <dbReference type="EMBL" id="KND99806.1"/>
    </source>
</evidence>
<name>A0A0L0P0A1_CANAR</name>
<dbReference type="VEuPathDB" id="FungiDB:QG37_03227"/>
<dbReference type="Proteomes" id="UP000037122">
    <property type="component" value="Unassembled WGS sequence"/>
</dbReference>
<accession>A0A0L0P0A1</accession>
<evidence type="ECO:0000313" key="2">
    <source>
        <dbReference type="Proteomes" id="UP000037122"/>
    </source>
</evidence>
<reference evidence="2" key="1">
    <citation type="journal article" date="2015" name="BMC Genomics">
        <title>Draft genome of a commonly misdiagnosed multidrug resistant pathogen Candida auris.</title>
        <authorList>
            <person name="Chatterjee S."/>
            <person name="Alampalli S.V."/>
            <person name="Nageshan R.K."/>
            <person name="Chettiar S.T."/>
            <person name="Joshi S."/>
            <person name="Tatu U.S."/>
        </authorList>
    </citation>
    <scope>NUCLEOTIDE SEQUENCE [LARGE SCALE GENOMIC DNA]</scope>
    <source>
        <strain evidence="2">6684</strain>
    </source>
</reference>
<comment type="caution">
    <text evidence="1">The sequence shown here is derived from an EMBL/GenBank/DDBJ whole genome shotgun (WGS) entry which is preliminary data.</text>
</comment>
<proteinExistence type="predicted"/>
<dbReference type="EMBL" id="LGST01000021">
    <property type="protein sequence ID" value="KND99806.1"/>
    <property type="molecule type" value="Genomic_DNA"/>
</dbReference>
<organism evidence="1 2">
    <name type="scientific">Candidozyma auris</name>
    <name type="common">Yeast</name>
    <name type="synonym">Candida auris</name>
    <dbReference type="NCBI Taxonomy" id="498019"/>
    <lineage>
        <taxon>Eukaryota</taxon>
        <taxon>Fungi</taxon>
        <taxon>Dikarya</taxon>
        <taxon>Ascomycota</taxon>
        <taxon>Saccharomycotina</taxon>
        <taxon>Pichiomycetes</taxon>
        <taxon>Metschnikowiaceae</taxon>
        <taxon>Candidozyma</taxon>
    </lineage>
</organism>
<sequence length="78" mass="8852">MPENSRIPTNLTKFTEVRATNHLAWPFPIITMKLSVSLPGQHDLSNSMIQLPTKEQSEIIGEASFKIRPDLFPAESFR</sequence>
<gene>
    <name evidence="1" type="ORF">QG37_03227</name>
</gene>